<dbReference type="GeneID" id="9086923"/>
<dbReference type="EMBL" id="GG680905">
    <property type="protein sequence ID" value="EER06012.1"/>
    <property type="molecule type" value="Genomic_DNA"/>
</dbReference>
<protein>
    <submittedName>
        <fullName evidence="8">Nucleolar protein NOP4, putative</fullName>
    </submittedName>
</protein>
<accession>C5LB84</accession>
<proteinExistence type="predicted"/>
<dbReference type="Gene3D" id="3.30.70.330">
    <property type="match status" value="3"/>
</dbReference>
<feature type="compositionally biased region" description="Basic and acidic residues" evidence="6">
    <location>
        <begin position="387"/>
        <end position="398"/>
    </location>
</feature>
<evidence type="ECO:0000256" key="3">
    <source>
        <dbReference type="ARBA" id="ARBA00022884"/>
    </source>
</evidence>
<dbReference type="InParanoid" id="C5LB84"/>
<dbReference type="AlphaFoldDB" id="C5LB84"/>
<evidence type="ECO:0000313" key="9">
    <source>
        <dbReference type="Proteomes" id="UP000007800"/>
    </source>
</evidence>
<dbReference type="InterPro" id="IPR051945">
    <property type="entry name" value="RRM_MRD1_RNA_proc_ribogen"/>
</dbReference>
<dbReference type="Proteomes" id="UP000007800">
    <property type="component" value="Unassembled WGS sequence"/>
</dbReference>
<feature type="domain" description="RRM" evidence="7">
    <location>
        <begin position="16"/>
        <end position="102"/>
    </location>
</feature>
<evidence type="ECO:0000256" key="4">
    <source>
        <dbReference type="ARBA" id="ARBA00023242"/>
    </source>
</evidence>
<dbReference type="SMART" id="SM00360">
    <property type="entry name" value="RRM"/>
    <property type="match status" value="2"/>
</dbReference>
<evidence type="ECO:0000256" key="1">
    <source>
        <dbReference type="ARBA" id="ARBA00004123"/>
    </source>
</evidence>
<dbReference type="RefSeq" id="XP_002774196.1">
    <property type="nucleotide sequence ID" value="XM_002774150.1"/>
</dbReference>
<comment type="subcellular location">
    <subcellularLocation>
        <location evidence="1">Nucleus</location>
    </subcellularLocation>
</comment>
<dbReference type="InterPro" id="IPR035979">
    <property type="entry name" value="RBD_domain_sf"/>
</dbReference>
<feature type="compositionally biased region" description="Basic and acidic residues" evidence="6">
    <location>
        <begin position="345"/>
        <end position="359"/>
    </location>
</feature>
<evidence type="ECO:0000256" key="5">
    <source>
        <dbReference type="PROSITE-ProRule" id="PRU00176"/>
    </source>
</evidence>
<dbReference type="PROSITE" id="PS50102">
    <property type="entry name" value="RRM"/>
    <property type="match status" value="2"/>
</dbReference>
<dbReference type="InterPro" id="IPR000504">
    <property type="entry name" value="RRM_dom"/>
</dbReference>
<feature type="region of interest" description="Disordered" evidence="6">
    <location>
        <begin position="106"/>
        <end position="173"/>
    </location>
</feature>
<feature type="compositionally biased region" description="Acidic residues" evidence="6">
    <location>
        <begin position="126"/>
        <end position="164"/>
    </location>
</feature>
<dbReference type="GO" id="GO:0003729">
    <property type="term" value="F:mRNA binding"/>
    <property type="evidence" value="ECO:0007669"/>
    <property type="project" value="TreeGrafter"/>
</dbReference>
<sequence length="500" mass="56804">MVEGSATSAMQHTKEGRVIVRNLSYRAMKPDLQKAMSRFGKIEEVVLGEKPHNKPNWPFPHGGFAFVQFSTRKEADKAVAASSSSQGLKVRGRQVAVDLSVDTRTYAKKKRERRQKEVEEAKKEEEKEEVEEEMKEEPQDSDDDNSDAGEESEESDSEEEDEEPSSSKAKRKCGFDLDEGRTLFIRNLPFTCTIPDVVTSLTEQLNADGDEMYNNTNFVINPLRLSIRNLAVHTTKQSLKQAIDEALKDAKVKASTRHSVKVNVLVDEERRVPIPGGEEGATTKRCKGFAFADFRNNQVALKCLRMMNNNNKYLDSDRRPIVEFAIEDKRALKQLQQSKKKQIEKKKETEVQKDIEKSHKGGRGARQRAARRRRAEEMVAADTSDEVAEKVEPVKAVEETSATPTGSGSPRKKLGPAARRRARRREEKDEKTKKVLSSDLAEDRDELERLAQAVANSRQENTENAEFPSRVRRRSGKKREADKLLEAEQRYLSKVRRSQE</sequence>
<feature type="compositionally biased region" description="Basic and acidic residues" evidence="6">
    <location>
        <begin position="424"/>
        <end position="433"/>
    </location>
</feature>
<feature type="compositionally biased region" description="Basic and acidic residues" evidence="6">
    <location>
        <begin position="114"/>
        <end position="125"/>
    </location>
</feature>
<keyword evidence="2" id="KW-0677">Repeat</keyword>
<feature type="compositionally biased region" description="Basic residues" evidence="6">
    <location>
        <begin position="360"/>
        <end position="373"/>
    </location>
</feature>
<name>C5LB84_PERM5</name>
<gene>
    <name evidence="8" type="ORF">Pmar_PMAR028200</name>
</gene>
<keyword evidence="4" id="KW-0539">Nucleus</keyword>
<evidence type="ECO:0000256" key="2">
    <source>
        <dbReference type="ARBA" id="ARBA00022737"/>
    </source>
</evidence>
<dbReference type="OrthoDB" id="3945418at2759"/>
<keyword evidence="9" id="KW-1185">Reference proteome</keyword>
<dbReference type="InterPro" id="IPR012677">
    <property type="entry name" value="Nucleotide-bd_a/b_plait_sf"/>
</dbReference>
<evidence type="ECO:0000313" key="8">
    <source>
        <dbReference type="EMBL" id="EER06012.1"/>
    </source>
</evidence>
<evidence type="ECO:0000256" key="6">
    <source>
        <dbReference type="SAM" id="MobiDB-lite"/>
    </source>
</evidence>
<feature type="compositionally biased region" description="Basic and acidic residues" evidence="6">
    <location>
        <begin position="478"/>
        <end position="500"/>
    </location>
</feature>
<dbReference type="PANTHER" id="PTHR48039:SF5">
    <property type="entry name" value="RNA-BINDING PROTEIN 28"/>
    <property type="match status" value="1"/>
</dbReference>
<feature type="region of interest" description="Disordered" evidence="6">
    <location>
        <begin position="336"/>
        <end position="500"/>
    </location>
</feature>
<reference evidence="8 9" key="1">
    <citation type="submission" date="2008-07" db="EMBL/GenBank/DDBJ databases">
        <authorList>
            <person name="El-Sayed N."/>
            <person name="Caler E."/>
            <person name="Inman J."/>
            <person name="Amedeo P."/>
            <person name="Hass B."/>
            <person name="Wortman J."/>
        </authorList>
    </citation>
    <scope>NUCLEOTIDE SEQUENCE [LARGE SCALE GENOMIC DNA]</scope>
    <source>
        <strain evidence="9">ATCC 50983 / TXsc</strain>
    </source>
</reference>
<evidence type="ECO:0000259" key="7">
    <source>
        <dbReference type="PROSITE" id="PS50102"/>
    </source>
</evidence>
<dbReference type="CDD" id="cd12416">
    <property type="entry name" value="RRM4_RBM28_like"/>
    <property type="match status" value="1"/>
</dbReference>
<feature type="domain" description="RRM" evidence="7">
    <location>
        <begin position="223"/>
        <end position="327"/>
    </location>
</feature>
<dbReference type="Pfam" id="PF00076">
    <property type="entry name" value="RRM_1"/>
    <property type="match status" value="1"/>
</dbReference>
<keyword evidence="3 5" id="KW-0694">RNA-binding</keyword>
<feature type="compositionally biased region" description="Polar residues" evidence="6">
    <location>
        <begin position="454"/>
        <end position="464"/>
    </location>
</feature>
<feature type="compositionally biased region" description="Basic residues" evidence="6">
    <location>
        <begin position="410"/>
        <end position="423"/>
    </location>
</feature>
<organism evidence="9">
    <name type="scientific">Perkinsus marinus (strain ATCC 50983 / TXsc)</name>
    <dbReference type="NCBI Taxonomy" id="423536"/>
    <lineage>
        <taxon>Eukaryota</taxon>
        <taxon>Sar</taxon>
        <taxon>Alveolata</taxon>
        <taxon>Perkinsozoa</taxon>
        <taxon>Perkinsea</taxon>
        <taxon>Perkinsida</taxon>
        <taxon>Perkinsidae</taxon>
        <taxon>Perkinsus</taxon>
    </lineage>
</organism>
<dbReference type="SUPFAM" id="SSF54928">
    <property type="entry name" value="RNA-binding domain, RBD"/>
    <property type="match status" value="2"/>
</dbReference>
<dbReference type="PANTHER" id="PTHR48039">
    <property type="entry name" value="RNA-BINDING MOTIF PROTEIN 14B"/>
    <property type="match status" value="1"/>
</dbReference>
<dbReference type="GO" id="GO:0005730">
    <property type="term" value="C:nucleolus"/>
    <property type="evidence" value="ECO:0007669"/>
    <property type="project" value="TreeGrafter"/>
</dbReference>